<dbReference type="GO" id="GO:0045121">
    <property type="term" value="C:membrane raft"/>
    <property type="evidence" value="ECO:0007669"/>
    <property type="project" value="TreeGrafter"/>
</dbReference>
<reference evidence="5" key="1">
    <citation type="submission" date="2011-07" db="EMBL/GenBank/DDBJ databases">
        <authorList>
            <consortium name="Caenorhabditis brenneri Sequencing and Analysis Consortium"/>
            <person name="Wilson R.K."/>
        </authorList>
    </citation>
    <scope>NUCLEOTIDE SEQUENCE [LARGE SCALE GENOMIC DNA]</scope>
    <source>
        <strain evidence="5">PB2801</strain>
    </source>
</reference>
<dbReference type="STRING" id="135651.G0MWZ1"/>
<evidence type="ECO:0000313" key="4">
    <source>
        <dbReference type="EMBL" id="EGT46267.1"/>
    </source>
</evidence>
<feature type="region of interest" description="Disordered" evidence="2">
    <location>
        <begin position="506"/>
        <end position="525"/>
    </location>
</feature>
<feature type="coiled-coil region" evidence="1">
    <location>
        <begin position="821"/>
        <end position="917"/>
    </location>
</feature>
<dbReference type="Pfam" id="PF25100">
    <property type="entry name" value="DUF7809"/>
    <property type="match status" value="1"/>
</dbReference>
<dbReference type="EMBL" id="GL379817">
    <property type="protein sequence ID" value="EGT46267.1"/>
    <property type="molecule type" value="Genomic_DNA"/>
</dbReference>
<dbReference type="PANTHER" id="PTHR21447">
    <property type="entry name" value="RING-TYPE DOMAIN-CONTAINING PROTEIN-RELATED"/>
    <property type="match status" value="1"/>
</dbReference>
<gene>
    <name evidence="4" type="ORF">CAEBREN_25259</name>
</gene>
<dbReference type="Proteomes" id="UP000008068">
    <property type="component" value="Unassembled WGS sequence"/>
</dbReference>
<sequence>MNTLITLPAALESYIPKQLLKNVEFDKCLLQDELKYVQNVLDNSNDNLRMYGSAESLLENLKVYMEFPLSRKMFPREMGSYNYTIPNIYQTLKKEFLYCKQDLLFYLHCCVYDELELYDNAQKLKFIEYMKKHEERLSGCYEFVKYDHDAFQDIQKTFLHAGSLCVFPKNAEVTATSGAPQLISYEAKDFVNVFDNLISKYPCFFLPNSETKDRNATAVVRVFVDGNLKFVMESELFAAINLKNPDQKPLECMDVEGHYRTVDYKHVLKSYRDQIGDIDFICHLIPFGLHAAVPIVTPTGDHCIQAVDAYMDIITETFITGIFQKITQNTSQMIPKFFAILRKYFPSDIKYRYFINLKLLQKLREELEEFWKPIEDKPGKRVRNVGPGGFTVEDLKKELKYLGYNKIFPEIIGDARGAYTIFHSKKPSELKTKDMFVVIQSAITFILIKRNPCLSEFMYRQKVCMHNRTKPCEPCSKAFKEAEAKIEAEMKAESEQASNSVTAITSGNDAEKEEVSEESKHELVTSEALPIVERDPENLKSTVESSFVEAETKSIPAVLELEVSEHNPVLSNSNNQKMPRESCSKATKESEFELAPLTVTFTTVGNFFKKEESVTSETPSVAINNPVGAETNPLPAISEPVVSEHNPVLPESNDQKISMHHRLEPRESCLKATKGAEFKQASSSVTATTSGGEVKKEEDSEDSNPASVTSEAPSVAINNPVEAETNPPLPAISESKVPEHYTVLPDYNTHVCEKCMETTNEAREEVKETYRKMISQAKKHNEQLELTQKAREEVVETYRKMVVLEKTLKEKDTELKMLRVYEEKSKKSDETEKKSKDLEKEAEGWKMKYFKILEENEKMKNMLKGSENSKALESQVKEKNEQLKKAQKAFEEKKQRCKELEETIEEKDEVVRNLTLSEKWEKENKEDYKATCASEWLKNHRSCAHCRREQLDPTEFPSLR</sequence>
<dbReference type="HOGENOM" id="CLU_013202_0_0_1"/>
<feature type="coiled-coil region" evidence="1">
    <location>
        <begin position="763"/>
        <end position="797"/>
    </location>
</feature>
<dbReference type="OrthoDB" id="5908457at2759"/>
<feature type="domain" description="DUF7809" evidence="3">
    <location>
        <begin position="99"/>
        <end position="160"/>
    </location>
</feature>
<feature type="compositionally biased region" description="Polar residues" evidence="2">
    <location>
        <begin position="703"/>
        <end position="712"/>
    </location>
</feature>
<name>G0MWZ1_CAEBE</name>
<evidence type="ECO:0000259" key="3">
    <source>
        <dbReference type="Pfam" id="PF25100"/>
    </source>
</evidence>
<protein>
    <recommendedName>
        <fullName evidence="3">DUF7809 domain-containing protein</fullName>
    </recommendedName>
</protein>
<organism evidence="5">
    <name type="scientific">Caenorhabditis brenneri</name>
    <name type="common">Nematode worm</name>
    <dbReference type="NCBI Taxonomy" id="135651"/>
    <lineage>
        <taxon>Eukaryota</taxon>
        <taxon>Metazoa</taxon>
        <taxon>Ecdysozoa</taxon>
        <taxon>Nematoda</taxon>
        <taxon>Chromadorea</taxon>
        <taxon>Rhabditida</taxon>
        <taxon>Rhabditina</taxon>
        <taxon>Rhabditomorpha</taxon>
        <taxon>Rhabditoidea</taxon>
        <taxon>Rhabditidae</taxon>
        <taxon>Peloderinae</taxon>
        <taxon>Caenorhabditis</taxon>
    </lineage>
</organism>
<dbReference type="AlphaFoldDB" id="G0MWZ1"/>
<accession>G0MWZ1</accession>
<keyword evidence="1" id="KW-0175">Coiled coil</keyword>
<dbReference type="InParanoid" id="G0MWZ1"/>
<feature type="compositionally biased region" description="Low complexity" evidence="2">
    <location>
        <begin position="681"/>
        <end position="690"/>
    </location>
</feature>
<evidence type="ECO:0000256" key="2">
    <source>
        <dbReference type="SAM" id="MobiDB-lite"/>
    </source>
</evidence>
<feature type="region of interest" description="Disordered" evidence="2">
    <location>
        <begin position="612"/>
        <end position="637"/>
    </location>
</feature>
<dbReference type="InterPro" id="IPR056711">
    <property type="entry name" value="DUF7809"/>
</dbReference>
<dbReference type="GO" id="GO:0045087">
    <property type="term" value="P:innate immune response"/>
    <property type="evidence" value="ECO:0007669"/>
    <property type="project" value="TreeGrafter"/>
</dbReference>
<feature type="region of interest" description="Disordered" evidence="2">
    <location>
        <begin position="674"/>
        <end position="737"/>
    </location>
</feature>
<keyword evidence="5" id="KW-1185">Reference proteome</keyword>
<dbReference type="eggNOG" id="ENOG502TJJA">
    <property type="taxonomic scope" value="Eukaryota"/>
</dbReference>
<proteinExistence type="predicted"/>
<evidence type="ECO:0000256" key="1">
    <source>
        <dbReference type="SAM" id="Coils"/>
    </source>
</evidence>
<evidence type="ECO:0000313" key="5">
    <source>
        <dbReference type="Proteomes" id="UP000008068"/>
    </source>
</evidence>
<dbReference type="PANTHER" id="PTHR21447:SF11">
    <property type="entry name" value="RING-TYPE DOMAIN-CONTAINING PROTEIN"/>
    <property type="match status" value="1"/>
</dbReference>